<feature type="transmembrane region" description="Helical" evidence="1">
    <location>
        <begin position="6"/>
        <end position="26"/>
    </location>
</feature>
<feature type="transmembrane region" description="Helical" evidence="1">
    <location>
        <begin position="38"/>
        <end position="58"/>
    </location>
</feature>
<name>A0ABP3NDZ6_9GAMM</name>
<feature type="transmembrane region" description="Helical" evidence="1">
    <location>
        <begin position="118"/>
        <end position="136"/>
    </location>
</feature>
<evidence type="ECO:0000256" key="1">
    <source>
        <dbReference type="SAM" id="Phobius"/>
    </source>
</evidence>
<dbReference type="Proteomes" id="UP001501169">
    <property type="component" value="Unassembled WGS sequence"/>
</dbReference>
<keyword evidence="1" id="KW-0472">Membrane</keyword>
<dbReference type="EMBL" id="BAAAEO010000001">
    <property type="protein sequence ID" value="GAA0542409.1"/>
    <property type="molecule type" value="Genomic_DNA"/>
</dbReference>
<gene>
    <name evidence="2" type="ORF">GCM10009098_07610</name>
</gene>
<dbReference type="Pfam" id="PF10688">
    <property type="entry name" value="Imp-YgjV"/>
    <property type="match status" value="1"/>
</dbReference>
<dbReference type="RefSeq" id="WP_166670423.1">
    <property type="nucleotide sequence ID" value="NZ_BAAAEO010000001.1"/>
</dbReference>
<comment type="caution">
    <text evidence="2">The sequence shown here is derived from an EMBL/GenBank/DDBJ whole genome shotgun (WGS) entry which is preliminary data.</text>
</comment>
<evidence type="ECO:0000313" key="3">
    <source>
        <dbReference type="Proteomes" id="UP001501169"/>
    </source>
</evidence>
<keyword evidence="1" id="KW-0812">Transmembrane</keyword>
<evidence type="ECO:0000313" key="2">
    <source>
        <dbReference type="EMBL" id="GAA0542409.1"/>
    </source>
</evidence>
<organism evidence="2 3">
    <name type="scientific">Rheinheimera aquimaris</name>
    <dbReference type="NCBI Taxonomy" id="412437"/>
    <lineage>
        <taxon>Bacteria</taxon>
        <taxon>Pseudomonadati</taxon>
        <taxon>Pseudomonadota</taxon>
        <taxon>Gammaproteobacteria</taxon>
        <taxon>Chromatiales</taxon>
        <taxon>Chromatiaceae</taxon>
        <taxon>Rheinheimera</taxon>
    </lineage>
</organism>
<protein>
    <submittedName>
        <fullName evidence="2">YgjV family protein</fullName>
    </submittedName>
</protein>
<dbReference type="InterPro" id="IPR019629">
    <property type="entry name" value="Uncharacterised_HI1736/YgjV"/>
</dbReference>
<feature type="transmembrane region" description="Helical" evidence="1">
    <location>
        <begin position="78"/>
        <end position="97"/>
    </location>
</feature>
<accession>A0ABP3NDZ6</accession>
<keyword evidence="3" id="KW-1185">Reference proteome</keyword>
<keyword evidence="1" id="KW-1133">Transmembrane helix</keyword>
<reference evidence="3" key="1">
    <citation type="journal article" date="2019" name="Int. J. Syst. Evol. Microbiol.">
        <title>The Global Catalogue of Microorganisms (GCM) 10K type strain sequencing project: providing services to taxonomists for standard genome sequencing and annotation.</title>
        <authorList>
            <consortium name="The Broad Institute Genomics Platform"/>
            <consortium name="The Broad Institute Genome Sequencing Center for Infectious Disease"/>
            <person name="Wu L."/>
            <person name="Ma J."/>
        </authorList>
    </citation>
    <scope>NUCLEOTIDE SEQUENCE [LARGE SCALE GENOMIC DNA]</scope>
    <source>
        <strain evidence="3">JCM 14331</strain>
    </source>
</reference>
<sequence>MPEFTLLFVLSQLLAALAFTSGIIAFQQHQRSAMLKFWFVSALLNACHFAVLAQYQAALFVGLTSVRFLVAAVSPRLHWMYVFLVLSSLLFFISYSNPINLLPYLAAIVGTVGSFQKNVTLVRILMAIGASAWIVHNLLVGSPVAVLMELAFLSSNLVGYIRSRKLNPAADPGQ</sequence>
<proteinExistence type="predicted"/>